<evidence type="ECO:0000256" key="2">
    <source>
        <dbReference type="SAM" id="SignalP"/>
    </source>
</evidence>
<dbReference type="PANTHER" id="PTHR30006:SF2">
    <property type="entry name" value="ABC TRANSPORTER SUBSTRATE-BINDING PROTEIN"/>
    <property type="match status" value="1"/>
</dbReference>
<sequence>MNKFLTIALMSFSAATWAQTNELVVSAFGGAYTNAIKAHIAEFERANDVRVKFVPGSGADALAKAKAKQVDVVHADVGWANRGEAQGVFEELEPAKIPNLATTFARARFSKYGVITNFGQYGIAYNPKLLKAAPTSWQDLLNPAFKGHVTTAGFDFANVELLVLFAKQNGGGEDNLEPGFKVMEKLGQNVSVFYSQHPQLLDLFRSEDVWLARWLRGRVDWANKEGGVDLKFVVPKEGAIGLASTVHVVKGTKNKALAMAFVNYLLSKNSQTQYAVALGYTPARADLDPKTLGENVPYGEVVVNSLLISDWKKLAPNMDQIKETWEKRVVH</sequence>
<reference evidence="4" key="1">
    <citation type="submission" date="2023-07" db="EMBL/GenBank/DDBJ databases">
        <title>Verminephrobacter genomes.</title>
        <authorList>
            <person name="Lund M.B."/>
        </authorList>
    </citation>
    <scope>NUCLEOTIDE SEQUENCE [LARGE SCALE GENOMIC DNA]</scope>
    <source>
        <strain evidence="4">AtM5-05</strain>
    </source>
</reference>
<keyword evidence="1 2" id="KW-0732">Signal</keyword>
<name>A0ABT3KY31_9BURK</name>
<dbReference type="RefSeq" id="WP_265283190.1">
    <property type="nucleotide sequence ID" value="NZ_QZCW01000004.1"/>
</dbReference>
<accession>A0ABT3KY31</accession>
<gene>
    <name evidence="3" type="ORF">D5039_19530</name>
</gene>
<dbReference type="PANTHER" id="PTHR30006">
    <property type="entry name" value="THIAMINE-BINDING PERIPLASMIC PROTEIN-RELATED"/>
    <property type="match status" value="1"/>
</dbReference>
<dbReference type="Proteomes" id="UP001208935">
    <property type="component" value="Unassembled WGS sequence"/>
</dbReference>
<dbReference type="CDD" id="cd13589">
    <property type="entry name" value="PBP2_polyamine_RpCGA009"/>
    <property type="match status" value="1"/>
</dbReference>
<dbReference type="Pfam" id="PF13416">
    <property type="entry name" value="SBP_bac_8"/>
    <property type="match status" value="1"/>
</dbReference>
<organism evidence="3 4">
    <name type="scientific">Verminephrobacter aporrectodeae subsp. tuberculatae</name>
    <dbReference type="NCBI Taxonomy" id="1110392"/>
    <lineage>
        <taxon>Bacteria</taxon>
        <taxon>Pseudomonadati</taxon>
        <taxon>Pseudomonadota</taxon>
        <taxon>Betaproteobacteria</taxon>
        <taxon>Burkholderiales</taxon>
        <taxon>Comamonadaceae</taxon>
        <taxon>Verminephrobacter</taxon>
    </lineage>
</organism>
<evidence type="ECO:0000256" key="1">
    <source>
        <dbReference type="ARBA" id="ARBA00022729"/>
    </source>
</evidence>
<dbReference type="Gene3D" id="3.40.190.10">
    <property type="entry name" value="Periplasmic binding protein-like II"/>
    <property type="match status" value="2"/>
</dbReference>
<proteinExistence type="predicted"/>
<dbReference type="EMBL" id="QZCW01000004">
    <property type="protein sequence ID" value="MCW5323249.1"/>
    <property type="molecule type" value="Genomic_DNA"/>
</dbReference>
<feature type="signal peptide" evidence="2">
    <location>
        <begin position="1"/>
        <end position="18"/>
    </location>
</feature>
<dbReference type="GeneID" id="77320699"/>
<evidence type="ECO:0000313" key="3">
    <source>
        <dbReference type="EMBL" id="MCW5323249.1"/>
    </source>
</evidence>
<protein>
    <submittedName>
        <fullName evidence="3">ABC transporter substrate-binding protein</fullName>
    </submittedName>
</protein>
<comment type="caution">
    <text evidence="3">The sequence shown here is derived from an EMBL/GenBank/DDBJ whole genome shotgun (WGS) entry which is preliminary data.</text>
</comment>
<dbReference type="InterPro" id="IPR006059">
    <property type="entry name" value="SBP"/>
</dbReference>
<dbReference type="SUPFAM" id="SSF53850">
    <property type="entry name" value="Periplasmic binding protein-like II"/>
    <property type="match status" value="1"/>
</dbReference>
<feature type="chain" id="PRO_5045170853" evidence="2">
    <location>
        <begin position="19"/>
        <end position="331"/>
    </location>
</feature>
<evidence type="ECO:0000313" key="4">
    <source>
        <dbReference type="Proteomes" id="UP001208935"/>
    </source>
</evidence>
<keyword evidence="4" id="KW-1185">Reference proteome</keyword>